<dbReference type="Proteomes" id="UP000005239">
    <property type="component" value="Unassembled WGS sequence"/>
</dbReference>
<keyword evidence="2" id="KW-1185">Reference proteome</keyword>
<protein>
    <submittedName>
        <fullName evidence="1">Uncharacterized protein</fullName>
    </submittedName>
</protein>
<organism evidence="1 2">
    <name type="scientific">Pristionchus pacificus</name>
    <name type="common">Parasitic nematode worm</name>
    <dbReference type="NCBI Taxonomy" id="54126"/>
    <lineage>
        <taxon>Eukaryota</taxon>
        <taxon>Metazoa</taxon>
        <taxon>Ecdysozoa</taxon>
        <taxon>Nematoda</taxon>
        <taxon>Chromadorea</taxon>
        <taxon>Rhabditida</taxon>
        <taxon>Rhabditina</taxon>
        <taxon>Diplogasteromorpha</taxon>
        <taxon>Diplogasteroidea</taxon>
        <taxon>Neodiplogasteridae</taxon>
        <taxon>Pristionchus</taxon>
    </lineage>
</organism>
<dbReference type="EnsemblMetazoa" id="PPA36544.1">
    <property type="protein sequence ID" value="PPA36544.1"/>
    <property type="gene ID" value="WBGene00274913"/>
</dbReference>
<dbReference type="AlphaFoldDB" id="A0A2A6CXE9"/>
<gene>
    <name evidence="1" type="primary">WBGene00274913</name>
</gene>
<reference evidence="1" key="2">
    <citation type="submission" date="2022-06" db="UniProtKB">
        <authorList>
            <consortium name="EnsemblMetazoa"/>
        </authorList>
    </citation>
    <scope>IDENTIFICATION</scope>
    <source>
        <strain evidence="1">PS312</strain>
    </source>
</reference>
<proteinExistence type="predicted"/>
<accession>A0A2A6CXE9</accession>
<evidence type="ECO:0000313" key="2">
    <source>
        <dbReference type="Proteomes" id="UP000005239"/>
    </source>
</evidence>
<sequence>MCTSKKEWTFGDFDVVKGMVKYHKAFEFGMFTRNSLDKNIIVAIYMEEMNALLVLVRDSIINKHTLVKHDDLKFRRFCR</sequence>
<reference evidence="2" key="1">
    <citation type="journal article" date="2008" name="Nat. Genet.">
        <title>The Pristionchus pacificus genome provides a unique perspective on nematode lifestyle and parasitism.</title>
        <authorList>
            <person name="Dieterich C."/>
            <person name="Clifton S.W."/>
            <person name="Schuster L.N."/>
            <person name="Chinwalla A."/>
            <person name="Delehaunty K."/>
            <person name="Dinkelacker I."/>
            <person name="Fulton L."/>
            <person name="Fulton R."/>
            <person name="Godfrey J."/>
            <person name="Minx P."/>
            <person name="Mitreva M."/>
            <person name="Roeseler W."/>
            <person name="Tian H."/>
            <person name="Witte H."/>
            <person name="Yang S.P."/>
            <person name="Wilson R.K."/>
            <person name="Sommer R.J."/>
        </authorList>
    </citation>
    <scope>NUCLEOTIDE SEQUENCE [LARGE SCALE GENOMIC DNA]</scope>
    <source>
        <strain evidence="2">PS312</strain>
    </source>
</reference>
<evidence type="ECO:0000313" key="1">
    <source>
        <dbReference type="EnsemblMetazoa" id="PPA36544.1"/>
    </source>
</evidence>
<accession>A0A8R1YNS5</accession>
<name>A0A2A6CXE9_PRIPA</name>